<dbReference type="InterPro" id="IPR011105">
    <property type="entry name" value="Cell_wall_hydrolase_SleB"/>
</dbReference>
<dbReference type="GO" id="GO:0016787">
    <property type="term" value="F:hydrolase activity"/>
    <property type="evidence" value="ECO:0007669"/>
    <property type="project" value="InterPro"/>
</dbReference>
<dbReference type="InterPro" id="IPR042047">
    <property type="entry name" value="SleB_dom1"/>
</dbReference>
<accession>A0A0A8X2S5</accession>
<dbReference type="Proteomes" id="UP000031014">
    <property type="component" value="Unassembled WGS sequence"/>
</dbReference>
<dbReference type="STRING" id="1321606.SAMD00020551_2439"/>
<gene>
    <name evidence="2" type="ORF">SAMD00020551_2439</name>
</gene>
<proteinExistence type="predicted"/>
<sequence>MNGESDGGGYAMAVVKHTEADVDLLARLLRAEAEAEGQQGMLMVGNVGINRIRANCSDFEGLRTVPQMIYQEHAFEATQKGYFYQRARESEKRLARRALKGERLWPSKFSLWYFRPPGDCPPTWYNQPHVGRFKLHCFYEPTGEECANIYNTF</sequence>
<comment type="caution">
    <text evidence="2">The sequence shown here is derived from an EMBL/GenBank/DDBJ whole genome shotgun (WGS) entry which is preliminary data.</text>
</comment>
<name>A0A0A8X2S5_MESS1</name>
<evidence type="ECO:0000313" key="2">
    <source>
        <dbReference type="EMBL" id="GAM14290.1"/>
    </source>
</evidence>
<dbReference type="Pfam" id="PF07486">
    <property type="entry name" value="Hydrolase_2"/>
    <property type="match status" value="1"/>
</dbReference>
<keyword evidence="3" id="KW-1185">Reference proteome</keyword>
<organism evidence="2 3">
    <name type="scientific">Mesobacillus selenatarsenatis (strain DSM 18680 / JCM 14380 / FERM P-15431 / SF-1)</name>
    <dbReference type="NCBI Taxonomy" id="1321606"/>
    <lineage>
        <taxon>Bacteria</taxon>
        <taxon>Bacillati</taxon>
        <taxon>Bacillota</taxon>
        <taxon>Bacilli</taxon>
        <taxon>Bacillales</taxon>
        <taxon>Bacillaceae</taxon>
        <taxon>Mesobacillus</taxon>
    </lineage>
</organism>
<evidence type="ECO:0000313" key="3">
    <source>
        <dbReference type="Proteomes" id="UP000031014"/>
    </source>
</evidence>
<dbReference type="EMBL" id="BASE01000054">
    <property type="protein sequence ID" value="GAM14290.1"/>
    <property type="molecule type" value="Genomic_DNA"/>
</dbReference>
<protein>
    <submittedName>
        <fullName evidence="2">Spore cortex-lytic enzyme CwlJ</fullName>
    </submittedName>
</protein>
<dbReference type="Gene3D" id="1.10.10.2520">
    <property type="entry name" value="Cell wall hydrolase SleB, domain 1"/>
    <property type="match status" value="1"/>
</dbReference>
<evidence type="ECO:0000259" key="1">
    <source>
        <dbReference type="Pfam" id="PF07486"/>
    </source>
</evidence>
<reference evidence="2 3" key="1">
    <citation type="submission" date="2013-06" db="EMBL/GenBank/DDBJ databases">
        <title>Whole genome shotgun sequence of Bacillus selenatarsenatis SF-1.</title>
        <authorList>
            <person name="Kuroda M."/>
            <person name="Sei K."/>
            <person name="Yamashita M."/>
            <person name="Ike M."/>
        </authorList>
    </citation>
    <scope>NUCLEOTIDE SEQUENCE [LARGE SCALE GENOMIC DNA]</scope>
    <source>
        <strain evidence="2 3">SF-1</strain>
    </source>
</reference>
<feature type="domain" description="Cell wall hydrolase SleB" evidence="1">
    <location>
        <begin position="36"/>
        <end position="139"/>
    </location>
</feature>
<dbReference type="AlphaFoldDB" id="A0A0A8X2S5"/>